<dbReference type="EMBL" id="PFMD01000009">
    <property type="protein sequence ID" value="PIY97185.1"/>
    <property type="molecule type" value="Genomic_DNA"/>
</dbReference>
<dbReference type="Proteomes" id="UP000230779">
    <property type="component" value="Unassembled WGS sequence"/>
</dbReference>
<accession>A0A2M7RK96</accession>
<dbReference type="PROSITE" id="PS51462">
    <property type="entry name" value="NUDIX"/>
    <property type="match status" value="1"/>
</dbReference>
<gene>
    <name evidence="4" type="ORF">COY66_00850</name>
</gene>
<dbReference type="InterPro" id="IPR015797">
    <property type="entry name" value="NUDIX_hydrolase-like_dom_sf"/>
</dbReference>
<evidence type="ECO:0000259" key="3">
    <source>
        <dbReference type="PROSITE" id="PS51462"/>
    </source>
</evidence>
<protein>
    <recommendedName>
        <fullName evidence="3">Nudix hydrolase domain-containing protein</fullName>
    </recommendedName>
</protein>
<proteinExistence type="predicted"/>
<dbReference type="PANTHER" id="PTHR43046">
    <property type="entry name" value="GDP-MANNOSE MANNOSYL HYDROLASE"/>
    <property type="match status" value="1"/>
</dbReference>
<comment type="cofactor">
    <cofactor evidence="1">
        <name>Mg(2+)</name>
        <dbReference type="ChEBI" id="CHEBI:18420"/>
    </cofactor>
</comment>
<comment type="caution">
    <text evidence="4">The sequence shown here is derived from an EMBL/GenBank/DDBJ whole genome shotgun (WGS) entry which is preliminary data.</text>
</comment>
<evidence type="ECO:0000313" key="5">
    <source>
        <dbReference type="Proteomes" id="UP000230779"/>
    </source>
</evidence>
<evidence type="ECO:0000313" key="4">
    <source>
        <dbReference type="EMBL" id="PIY97185.1"/>
    </source>
</evidence>
<dbReference type="Pfam" id="PF00293">
    <property type="entry name" value="NUDIX"/>
    <property type="match status" value="1"/>
</dbReference>
<evidence type="ECO:0000256" key="2">
    <source>
        <dbReference type="ARBA" id="ARBA00022801"/>
    </source>
</evidence>
<feature type="domain" description="Nudix hydrolase" evidence="3">
    <location>
        <begin position="4"/>
        <end position="138"/>
    </location>
</feature>
<organism evidence="4 5">
    <name type="scientific">Candidatus Kerfeldbacteria bacterium CG_4_10_14_0_8_um_filter_42_10</name>
    <dbReference type="NCBI Taxonomy" id="2014248"/>
    <lineage>
        <taxon>Bacteria</taxon>
        <taxon>Candidatus Kerfeldiibacteriota</taxon>
    </lineage>
</organism>
<evidence type="ECO:0000256" key="1">
    <source>
        <dbReference type="ARBA" id="ARBA00001946"/>
    </source>
</evidence>
<sequence length="140" mass="16030">MEIKLFTATKAFIVHNGKVLLLKESAKYADGANAGKFDVVGGRVKPGQRFDESLIREIKEETGLNVKIGHPFFVNEWRPVVRGEQWQIVGTFFECFAESDKVDLSEDHEEYAWINPKEYQNYNLIDNLIPAFQSYLTLAT</sequence>
<dbReference type="SUPFAM" id="SSF55811">
    <property type="entry name" value="Nudix"/>
    <property type="match status" value="1"/>
</dbReference>
<dbReference type="InterPro" id="IPR000086">
    <property type="entry name" value="NUDIX_hydrolase_dom"/>
</dbReference>
<name>A0A2M7RK96_9BACT</name>
<dbReference type="GO" id="GO:0016787">
    <property type="term" value="F:hydrolase activity"/>
    <property type="evidence" value="ECO:0007669"/>
    <property type="project" value="UniProtKB-KW"/>
</dbReference>
<keyword evidence="2" id="KW-0378">Hydrolase</keyword>
<dbReference type="AlphaFoldDB" id="A0A2M7RK96"/>
<dbReference type="PANTHER" id="PTHR43046:SF14">
    <property type="entry name" value="MUTT_NUDIX FAMILY PROTEIN"/>
    <property type="match status" value="1"/>
</dbReference>
<dbReference type="Gene3D" id="3.90.79.10">
    <property type="entry name" value="Nucleoside Triphosphate Pyrophosphohydrolase"/>
    <property type="match status" value="1"/>
</dbReference>
<reference evidence="4 5" key="1">
    <citation type="submission" date="2017-09" db="EMBL/GenBank/DDBJ databases">
        <title>Depth-based differentiation of microbial function through sediment-hosted aquifers and enrichment of novel symbionts in the deep terrestrial subsurface.</title>
        <authorList>
            <person name="Probst A.J."/>
            <person name="Ladd B."/>
            <person name="Jarett J.K."/>
            <person name="Geller-Mcgrath D.E."/>
            <person name="Sieber C.M."/>
            <person name="Emerson J.B."/>
            <person name="Anantharaman K."/>
            <person name="Thomas B.C."/>
            <person name="Malmstrom R."/>
            <person name="Stieglmeier M."/>
            <person name="Klingl A."/>
            <person name="Woyke T."/>
            <person name="Ryan C.M."/>
            <person name="Banfield J.F."/>
        </authorList>
    </citation>
    <scope>NUCLEOTIDE SEQUENCE [LARGE SCALE GENOMIC DNA]</scope>
    <source>
        <strain evidence="4">CG_4_10_14_0_8_um_filter_42_10</strain>
    </source>
</reference>